<sequence length="113" mass="12834">VSADKSHDSRWLERACKSSDFLPMLTGSYGVDKRTPRSRTSFFYKTGKHFLFLFSVLFLKPSSSSILSTTSLELAASISSGIKTFFPWDASFNMYCHINTFGCHRMQDRVNPC</sequence>
<dbReference type="EMBL" id="GBEZ01013342">
    <property type="protein sequence ID" value="JAC72635.1"/>
    <property type="molecule type" value="Transcribed_RNA"/>
</dbReference>
<feature type="non-terminal residue" evidence="1">
    <location>
        <position position="1"/>
    </location>
</feature>
<name>A0A061RPR2_9CHLO</name>
<protein>
    <submittedName>
        <fullName evidence="1">Uncharacterized protein</fullName>
    </submittedName>
</protein>
<dbReference type="EMBL" id="GBEZ01001013">
    <property type="protein sequence ID" value="JAC83923.1"/>
    <property type="molecule type" value="Transcribed_RNA"/>
</dbReference>
<evidence type="ECO:0000313" key="1">
    <source>
        <dbReference type="EMBL" id="JAC72635.1"/>
    </source>
</evidence>
<evidence type="ECO:0000313" key="2">
    <source>
        <dbReference type="EMBL" id="JAC83923.1"/>
    </source>
</evidence>
<proteinExistence type="predicted"/>
<accession>A0A061RPR2</accession>
<dbReference type="AlphaFoldDB" id="A0A061RPR2"/>
<organism evidence="1">
    <name type="scientific">Tetraselmis sp. GSL018</name>
    <dbReference type="NCBI Taxonomy" id="582737"/>
    <lineage>
        <taxon>Eukaryota</taxon>
        <taxon>Viridiplantae</taxon>
        <taxon>Chlorophyta</taxon>
        <taxon>core chlorophytes</taxon>
        <taxon>Chlorodendrophyceae</taxon>
        <taxon>Chlorodendrales</taxon>
        <taxon>Chlorodendraceae</taxon>
        <taxon>Tetraselmis</taxon>
    </lineage>
</organism>
<reference evidence="1" key="1">
    <citation type="submission" date="2014-05" db="EMBL/GenBank/DDBJ databases">
        <title>The transcriptome of the halophilic microalga Tetraselmis sp. GSL018 isolated from the Great Salt Lake, Utah.</title>
        <authorList>
            <person name="Jinkerson R.E."/>
            <person name="D'Adamo S."/>
            <person name="Posewitz M.C."/>
        </authorList>
    </citation>
    <scope>NUCLEOTIDE SEQUENCE</scope>
    <source>
        <strain evidence="1">GSL018</strain>
    </source>
</reference>
<gene>
    <name evidence="2" type="ORF">TSPGSL018_2181</name>
    <name evidence="1" type="ORF">TSPGSL018_30859</name>
</gene>